<dbReference type="GO" id="GO:0004197">
    <property type="term" value="F:cysteine-type endopeptidase activity"/>
    <property type="evidence" value="ECO:0007669"/>
    <property type="project" value="InterPro"/>
</dbReference>
<reference evidence="4" key="1">
    <citation type="submission" date="2015-07" db="EMBL/GenBank/DDBJ databases">
        <title>Transcriptome Assembly of Anthurium amnicola.</title>
        <authorList>
            <person name="Suzuki J."/>
        </authorList>
    </citation>
    <scope>NUCLEOTIDE SEQUENCE</scope>
</reference>
<dbReference type="SUPFAM" id="SSF52129">
    <property type="entry name" value="Caspase-like"/>
    <property type="match status" value="1"/>
</dbReference>
<dbReference type="InterPro" id="IPR005735">
    <property type="entry name" value="Znf_LSD1"/>
</dbReference>
<comment type="similarity">
    <text evidence="1">Belongs to the peptidase C14B family.</text>
</comment>
<feature type="domain" description="Peptidase C14 caspase" evidence="2">
    <location>
        <begin position="97"/>
        <end position="292"/>
    </location>
</feature>
<dbReference type="InterPro" id="IPR050452">
    <property type="entry name" value="Metacaspase"/>
</dbReference>
<evidence type="ECO:0000259" key="3">
    <source>
        <dbReference type="Pfam" id="PF06943"/>
    </source>
</evidence>
<dbReference type="Gene3D" id="3.40.50.12660">
    <property type="match status" value="1"/>
</dbReference>
<organism evidence="4">
    <name type="scientific">Anthurium amnicola</name>
    <dbReference type="NCBI Taxonomy" id="1678845"/>
    <lineage>
        <taxon>Eukaryota</taxon>
        <taxon>Viridiplantae</taxon>
        <taxon>Streptophyta</taxon>
        <taxon>Embryophyta</taxon>
        <taxon>Tracheophyta</taxon>
        <taxon>Spermatophyta</taxon>
        <taxon>Magnoliopsida</taxon>
        <taxon>Liliopsida</taxon>
        <taxon>Araceae</taxon>
        <taxon>Pothoideae</taxon>
        <taxon>Potheae</taxon>
        <taxon>Anthurium</taxon>
    </lineage>
</organism>
<gene>
    <name evidence="4" type="primary">AMC1_4</name>
    <name evidence="4" type="ORF">g.69459</name>
</gene>
<feature type="non-terminal residue" evidence="4">
    <location>
        <position position="299"/>
    </location>
</feature>
<proteinExistence type="inferred from homology"/>
<protein>
    <submittedName>
        <fullName evidence="4">Metacaspase-1</fullName>
    </submittedName>
</protein>
<dbReference type="GO" id="GO:0005737">
    <property type="term" value="C:cytoplasm"/>
    <property type="evidence" value="ECO:0007669"/>
    <property type="project" value="TreeGrafter"/>
</dbReference>
<sequence length="299" mass="32976">MAGRTERCRGCGVQMQVPPDARGSVRCAVCWAVTPVRQAVHPVGQLHERFRWARNWVKEVAAPVYSQLTASNSAPNWQQGSGSLRPPPSYPSAYGPKRALLVGISYRSMRYELKGSVNDVAYMKFLLQSKFGFPEQCILVLTEDETDPLRIPRRQNMVAAMRWLVDGCRPGDSLVFHFSGHGSQRIDFNHDELDGYDETLCPLDYEANGMISDDEVHATIVKPLPVGVKLHALVDACHSGSSLDLPYVCKINRNGYWQWEPHSRGDKGTSGGLAICLSGCDDNQTSSDTSAFTGDTITG</sequence>
<feature type="domain" description="Zinc finger LSD1-type" evidence="3">
    <location>
        <begin position="8"/>
        <end position="33"/>
    </location>
</feature>
<evidence type="ECO:0000313" key="4">
    <source>
        <dbReference type="EMBL" id="JAT63745.1"/>
    </source>
</evidence>
<dbReference type="PANTHER" id="PTHR48104:SF42">
    <property type="entry name" value="OS03G0389000 PROTEIN"/>
    <property type="match status" value="1"/>
</dbReference>
<dbReference type="PANTHER" id="PTHR48104">
    <property type="entry name" value="METACASPASE-4"/>
    <property type="match status" value="1"/>
</dbReference>
<dbReference type="InterPro" id="IPR011600">
    <property type="entry name" value="Pept_C14_caspase"/>
</dbReference>
<evidence type="ECO:0000259" key="2">
    <source>
        <dbReference type="Pfam" id="PF00656"/>
    </source>
</evidence>
<dbReference type="EMBL" id="GDJX01004191">
    <property type="protein sequence ID" value="JAT63745.1"/>
    <property type="molecule type" value="Transcribed_RNA"/>
</dbReference>
<dbReference type="Pfam" id="PF06943">
    <property type="entry name" value="zf-LSD1"/>
    <property type="match status" value="1"/>
</dbReference>
<dbReference type="GO" id="GO:0006508">
    <property type="term" value="P:proteolysis"/>
    <property type="evidence" value="ECO:0007669"/>
    <property type="project" value="InterPro"/>
</dbReference>
<accession>A0A1D1ZA56</accession>
<dbReference type="Pfam" id="PF00656">
    <property type="entry name" value="Peptidase_C14"/>
    <property type="match status" value="1"/>
</dbReference>
<name>A0A1D1ZA56_9ARAE</name>
<evidence type="ECO:0000256" key="1">
    <source>
        <dbReference type="ARBA" id="ARBA00009005"/>
    </source>
</evidence>
<dbReference type="AlphaFoldDB" id="A0A1D1ZA56"/>
<dbReference type="InterPro" id="IPR029030">
    <property type="entry name" value="Caspase-like_dom_sf"/>
</dbReference>